<dbReference type="RefSeq" id="WP_187552582.1">
    <property type="nucleotide sequence ID" value="NZ_BMZL01000001.1"/>
</dbReference>
<dbReference type="Proteomes" id="UP000515804">
    <property type="component" value="Chromosome"/>
</dbReference>
<proteinExistence type="predicted"/>
<dbReference type="AlphaFoldDB" id="A0A7G9SQE0"/>
<evidence type="ECO:0000256" key="1">
    <source>
        <dbReference type="SAM" id="MobiDB-lite"/>
    </source>
</evidence>
<sequence>MAFPKSVVLAGVLLAGGAAAFGVTRSDLLQDPPKPKVDRITDADSDLLPVKSSAGDPADDLLDPYPQDADADKTGEAGPRANVGDKAGKHPSPPINGSFAFDLVIGYIGQVPEAGMLQSYYLLDSRSGHIGLDRGAVESMGNRPATSEGGSLDFQIMTNAGDHYSYMTSAEMGRVAMSARSGESPLGRDLNAYIAGDWFESDFKPTGKVRDIGSDLRGGKYRSTEYAGTNPESGKPLRLWLATPDFDVAFYAASYMGTGVVALPKANVQRLVTRMEGEGAVFEISYVMRKSQRFSGAGYKDFSAVMAGYGKHGAQQ</sequence>
<feature type="signal peptide" evidence="2">
    <location>
        <begin position="1"/>
        <end position="20"/>
    </location>
</feature>
<gene>
    <name evidence="3" type="ORF">H9L16_15865</name>
</gene>
<protein>
    <submittedName>
        <fullName evidence="3">Uncharacterized protein</fullName>
    </submittedName>
</protein>
<feature type="region of interest" description="Disordered" evidence="1">
    <location>
        <begin position="26"/>
        <end position="92"/>
    </location>
</feature>
<dbReference type="EMBL" id="CP060719">
    <property type="protein sequence ID" value="QNN70065.1"/>
    <property type="molecule type" value="Genomic_DNA"/>
</dbReference>
<evidence type="ECO:0000256" key="2">
    <source>
        <dbReference type="SAM" id="SignalP"/>
    </source>
</evidence>
<name>A0A7G9SQE0_9GAMM</name>
<evidence type="ECO:0000313" key="4">
    <source>
        <dbReference type="Proteomes" id="UP000515804"/>
    </source>
</evidence>
<feature type="chain" id="PRO_5028817022" evidence="2">
    <location>
        <begin position="21"/>
        <end position="316"/>
    </location>
</feature>
<keyword evidence="4" id="KW-1185">Reference proteome</keyword>
<evidence type="ECO:0000313" key="3">
    <source>
        <dbReference type="EMBL" id="QNN70065.1"/>
    </source>
</evidence>
<feature type="compositionally biased region" description="Basic and acidic residues" evidence="1">
    <location>
        <begin position="33"/>
        <end position="42"/>
    </location>
</feature>
<organism evidence="3 4">
    <name type="scientific">Thermomonas carbonis</name>
    <dbReference type="NCBI Taxonomy" id="1463158"/>
    <lineage>
        <taxon>Bacteria</taxon>
        <taxon>Pseudomonadati</taxon>
        <taxon>Pseudomonadota</taxon>
        <taxon>Gammaproteobacteria</taxon>
        <taxon>Lysobacterales</taxon>
        <taxon>Lysobacteraceae</taxon>
        <taxon>Thermomonas</taxon>
    </lineage>
</organism>
<accession>A0A7G9SQE0</accession>
<keyword evidence="2" id="KW-0732">Signal</keyword>
<reference evidence="3 4" key="1">
    <citation type="submission" date="2020-08" db="EMBL/GenBank/DDBJ databases">
        <title>Genome sequence of Thermomonas carbonis KCTC 42013T.</title>
        <authorList>
            <person name="Hyun D.-W."/>
            <person name="Bae J.-W."/>
        </authorList>
    </citation>
    <scope>NUCLEOTIDE SEQUENCE [LARGE SCALE GENOMIC DNA]</scope>
    <source>
        <strain evidence="3 4">KCTC 42013</strain>
    </source>
</reference>
<dbReference type="KEGG" id="tcn:H9L16_15865"/>